<keyword evidence="3" id="KW-0012">Acyltransferase</keyword>
<name>A0A2M8Q7J5_9CHLR</name>
<dbReference type="Proteomes" id="UP000230790">
    <property type="component" value="Unassembled WGS sequence"/>
</dbReference>
<protein>
    <recommendedName>
        <fullName evidence="4">2-oxoacid dehydrogenase acyltransferase catalytic domain-containing protein</fullName>
    </recommendedName>
</protein>
<comment type="cofactor">
    <cofactor evidence="1">
        <name>(R)-lipoate</name>
        <dbReference type="ChEBI" id="CHEBI:83088"/>
    </cofactor>
</comment>
<dbReference type="PANTHER" id="PTHR43178:SF5">
    <property type="entry name" value="LIPOAMIDE ACYLTRANSFERASE COMPONENT OF BRANCHED-CHAIN ALPHA-KETO ACID DEHYDROGENASE COMPLEX, MITOCHONDRIAL"/>
    <property type="match status" value="1"/>
</dbReference>
<evidence type="ECO:0000256" key="1">
    <source>
        <dbReference type="ARBA" id="ARBA00001938"/>
    </source>
</evidence>
<dbReference type="InterPro" id="IPR001078">
    <property type="entry name" value="2-oxoacid_DH_actylTfrase"/>
</dbReference>
<evidence type="ECO:0000256" key="2">
    <source>
        <dbReference type="ARBA" id="ARBA00022679"/>
    </source>
</evidence>
<dbReference type="GO" id="GO:0031405">
    <property type="term" value="F:lipoic acid binding"/>
    <property type="evidence" value="ECO:0007669"/>
    <property type="project" value="TreeGrafter"/>
</dbReference>
<dbReference type="AlphaFoldDB" id="A0A2M8Q7J5"/>
<dbReference type="InterPro" id="IPR050743">
    <property type="entry name" value="2-oxoacid_DH_E2_comp"/>
</dbReference>
<dbReference type="GO" id="GO:0016407">
    <property type="term" value="F:acetyltransferase activity"/>
    <property type="evidence" value="ECO:0007669"/>
    <property type="project" value="TreeGrafter"/>
</dbReference>
<dbReference type="SUPFAM" id="SSF52777">
    <property type="entry name" value="CoA-dependent acyltransferases"/>
    <property type="match status" value="1"/>
</dbReference>
<dbReference type="Pfam" id="PF00198">
    <property type="entry name" value="2-oxoacid_dh"/>
    <property type="match status" value="1"/>
</dbReference>
<feature type="domain" description="2-oxoacid dehydrogenase acyltransferase catalytic" evidence="4">
    <location>
        <begin position="1"/>
        <end position="129"/>
    </location>
</feature>
<evidence type="ECO:0000259" key="4">
    <source>
        <dbReference type="Pfam" id="PF00198"/>
    </source>
</evidence>
<organism evidence="5 6">
    <name type="scientific">Candidatus Thermofonsia Clade 3 bacterium</name>
    <dbReference type="NCBI Taxonomy" id="2364212"/>
    <lineage>
        <taxon>Bacteria</taxon>
        <taxon>Bacillati</taxon>
        <taxon>Chloroflexota</taxon>
        <taxon>Candidatus Thermofontia</taxon>
        <taxon>Candidatus Thermofonsia Clade 3</taxon>
    </lineage>
</organism>
<evidence type="ECO:0000313" key="6">
    <source>
        <dbReference type="Proteomes" id="UP000230790"/>
    </source>
</evidence>
<reference evidence="5 6" key="1">
    <citation type="submission" date="2017-11" db="EMBL/GenBank/DDBJ databases">
        <title>Evolution of Phototrophy in the Chloroflexi Phylum Driven by Horizontal Gene Transfer.</title>
        <authorList>
            <person name="Ward L.M."/>
            <person name="Hemp J."/>
            <person name="Shih P.M."/>
            <person name="Mcglynn S.E."/>
            <person name="Fischer W."/>
        </authorList>
    </citation>
    <scope>NUCLEOTIDE SEQUENCE [LARGE SCALE GENOMIC DNA]</scope>
    <source>
        <strain evidence="5">JP3_7</strain>
    </source>
</reference>
<dbReference type="InterPro" id="IPR023213">
    <property type="entry name" value="CAT-like_dom_sf"/>
</dbReference>
<dbReference type="EMBL" id="PGTN01000797">
    <property type="protein sequence ID" value="PJF45744.1"/>
    <property type="molecule type" value="Genomic_DNA"/>
</dbReference>
<evidence type="ECO:0000256" key="3">
    <source>
        <dbReference type="ARBA" id="ARBA00023315"/>
    </source>
</evidence>
<keyword evidence="2" id="KW-0808">Transferase</keyword>
<accession>A0A2M8Q7J5</accession>
<comment type="caution">
    <text evidence="5">The sequence shown here is derived from an EMBL/GenBank/DDBJ whole genome shotgun (WGS) entry which is preliminary data.</text>
</comment>
<dbReference type="Gene3D" id="3.30.559.10">
    <property type="entry name" value="Chloramphenicol acetyltransferase-like domain"/>
    <property type="match status" value="1"/>
</dbReference>
<dbReference type="GO" id="GO:0005737">
    <property type="term" value="C:cytoplasm"/>
    <property type="evidence" value="ECO:0007669"/>
    <property type="project" value="TreeGrafter"/>
</dbReference>
<gene>
    <name evidence="5" type="ORF">CUN48_17330</name>
</gene>
<proteinExistence type="predicted"/>
<evidence type="ECO:0000313" key="5">
    <source>
        <dbReference type="EMBL" id="PJF45744.1"/>
    </source>
</evidence>
<dbReference type="PANTHER" id="PTHR43178">
    <property type="entry name" value="DIHYDROLIPOAMIDE ACETYLTRANSFERASE COMPONENT OF PYRUVATE DEHYDROGENASE COMPLEX"/>
    <property type="match status" value="1"/>
</dbReference>
<sequence length="129" mass="13799">MEDGLLVPVVRNAETLGLAALAARIGDLSARARTGQLTPDEVSGGSFTLSNLGMYPVEHFTAILNPPEVAILAVGRAQVQPFWNGAAFEPRRIMQVTLSADHRVIDGAIAAAFLAELKRLLEEPARLLL</sequence>